<protein>
    <submittedName>
        <fullName evidence="1">Uncharacterized protein</fullName>
    </submittedName>
</protein>
<dbReference type="Proteomes" id="UP001381693">
    <property type="component" value="Unassembled WGS sequence"/>
</dbReference>
<name>A0AAN8WY11_HALRR</name>
<accession>A0AAN8WY11</accession>
<keyword evidence="2" id="KW-1185">Reference proteome</keyword>
<evidence type="ECO:0000313" key="2">
    <source>
        <dbReference type="Proteomes" id="UP001381693"/>
    </source>
</evidence>
<gene>
    <name evidence="1" type="ORF">SK128_002783</name>
</gene>
<evidence type="ECO:0000313" key="1">
    <source>
        <dbReference type="EMBL" id="KAK7070813.1"/>
    </source>
</evidence>
<dbReference type="EMBL" id="JAXCGZ010015230">
    <property type="protein sequence ID" value="KAK7070813.1"/>
    <property type="molecule type" value="Genomic_DNA"/>
</dbReference>
<comment type="caution">
    <text evidence="1">The sequence shown here is derived from an EMBL/GenBank/DDBJ whole genome shotgun (WGS) entry which is preliminary data.</text>
</comment>
<sequence>MLDRRTIEAKRRAVEDGLMYQRNPTPETFRQYQKSSTALLASQQCAHTDTWHKFINSINLQTNVESMRGKTTAPGDDGITYSNLLQLCNPCLRHGYMPQVTSLIVPIPKPDYSNLVDAPLLELFAQVFRDWILMFQRKRSITVHPPRRFLFQLFPTHQPARGTYPECRNKSWKPSPK</sequence>
<organism evidence="1 2">
    <name type="scientific">Halocaridina rubra</name>
    <name type="common">Hawaiian red shrimp</name>
    <dbReference type="NCBI Taxonomy" id="373956"/>
    <lineage>
        <taxon>Eukaryota</taxon>
        <taxon>Metazoa</taxon>
        <taxon>Ecdysozoa</taxon>
        <taxon>Arthropoda</taxon>
        <taxon>Crustacea</taxon>
        <taxon>Multicrustacea</taxon>
        <taxon>Malacostraca</taxon>
        <taxon>Eumalacostraca</taxon>
        <taxon>Eucarida</taxon>
        <taxon>Decapoda</taxon>
        <taxon>Pleocyemata</taxon>
        <taxon>Caridea</taxon>
        <taxon>Atyoidea</taxon>
        <taxon>Atyidae</taxon>
        <taxon>Halocaridina</taxon>
    </lineage>
</organism>
<proteinExistence type="predicted"/>
<reference evidence="1 2" key="1">
    <citation type="submission" date="2023-11" db="EMBL/GenBank/DDBJ databases">
        <title>Halocaridina rubra genome assembly.</title>
        <authorList>
            <person name="Smith C."/>
        </authorList>
    </citation>
    <scope>NUCLEOTIDE SEQUENCE [LARGE SCALE GENOMIC DNA]</scope>
    <source>
        <strain evidence="1">EP-1</strain>
        <tissue evidence="1">Whole</tissue>
    </source>
</reference>
<dbReference type="AlphaFoldDB" id="A0AAN8WY11"/>